<comment type="caution">
    <text evidence="2">The sequence shown here is derived from an EMBL/GenBank/DDBJ whole genome shotgun (WGS) entry which is preliminary data.</text>
</comment>
<dbReference type="Proteomes" id="UP000788153">
    <property type="component" value="Unassembled WGS sequence"/>
</dbReference>
<evidence type="ECO:0000313" key="3">
    <source>
        <dbReference type="Proteomes" id="UP000788153"/>
    </source>
</evidence>
<name>A0ABX0TXI0_9SPHN</name>
<protein>
    <recommendedName>
        <fullName evidence="4">Lipoprotein</fullName>
    </recommendedName>
</protein>
<evidence type="ECO:0000313" key="2">
    <source>
        <dbReference type="EMBL" id="NIJ23004.1"/>
    </source>
</evidence>
<reference evidence="2 3" key="1">
    <citation type="submission" date="2020-03" db="EMBL/GenBank/DDBJ databases">
        <title>Genomic Encyclopedia of Type Strains, Phase IV (KMG-IV): sequencing the most valuable type-strain genomes for metagenomic binning, comparative biology and taxonomic classification.</title>
        <authorList>
            <person name="Goeker M."/>
        </authorList>
    </citation>
    <scope>NUCLEOTIDE SEQUENCE [LARGE SCALE GENOMIC DNA]</scope>
    <source>
        <strain evidence="2 3">DSM 22753</strain>
    </source>
</reference>
<gene>
    <name evidence="2" type="ORF">FHT01_000546</name>
</gene>
<keyword evidence="1" id="KW-0732">Signal</keyword>
<keyword evidence="3" id="KW-1185">Reference proteome</keyword>
<dbReference type="EMBL" id="JAASQP010000001">
    <property type="protein sequence ID" value="NIJ23004.1"/>
    <property type="molecule type" value="Genomic_DNA"/>
</dbReference>
<feature type="chain" id="PRO_5045106601" description="Lipoprotein" evidence="1">
    <location>
        <begin position="23"/>
        <end position="248"/>
    </location>
</feature>
<organism evidence="2 3">
    <name type="scientific">Sphingomonas japonica</name>
    <dbReference type="NCBI Taxonomy" id="511662"/>
    <lineage>
        <taxon>Bacteria</taxon>
        <taxon>Pseudomonadati</taxon>
        <taxon>Pseudomonadota</taxon>
        <taxon>Alphaproteobacteria</taxon>
        <taxon>Sphingomonadales</taxon>
        <taxon>Sphingomonadaceae</taxon>
        <taxon>Sphingomonas</taxon>
    </lineage>
</organism>
<proteinExistence type="predicted"/>
<evidence type="ECO:0000256" key="1">
    <source>
        <dbReference type="SAM" id="SignalP"/>
    </source>
</evidence>
<sequence length="248" mass="26112">MVRVRIFALPLLALLPVLNGCAHKEVAVAPPPPPPPAPAVAVAMPRPPLGAAPNLTLPIPAADGTIATPNTRLSQPATLWHLRAALNVAALQCGKAGDPVETSYNAFLQAHKAALTAAHASVAKEYKAAHGKDAQDAFDDAMTRLYNFYAQPPVRTGFCDAALPLVAKAQSTTDLAGFAPRALASLDAPFIGFYRAYAQYRTDLAEWQAGKRTMLASAAATPRLEVDRSVLMAGTDVTMRGVVRTAAR</sequence>
<feature type="signal peptide" evidence="1">
    <location>
        <begin position="1"/>
        <end position="22"/>
    </location>
</feature>
<dbReference type="RefSeq" id="WP_140048188.1">
    <property type="nucleotide sequence ID" value="NZ_BAAAEV010000001.1"/>
</dbReference>
<accession>A0ABX0TXI0</accession>
<evidence type="ECO:0008006" key="4">
    <source>
        <dbReference type="Google" id="ProtNLM"/>
    </source>
</evidence>